<evidence type="ECO:0000313" key="2">
    <source>
        <dbReference type="Proteomes" id="UP000325440"/>
    </source>
</evidence>
<keyword evidence="2" id="KW-1185">Reference proteome</keyword>
<protein>
    <submittedName>
        <fullName evidence="1">Uncharacterized protein</fullName>
    </submittedName>
</protein>
<name>A0A5E4N5W6_9HEMI</name>
<proteinExistence type="predicted"/>
<feature type="non-terminal residue" evidence="1">
    <location>
        <position position="216"/>
    </location>
</feature>
<reference evidence="1 2" key="1">
    <citation type="submission" date="2019-08" db="EMBL/GenBank/DDBJ databases">
        <authorList>
            <person name="Alioto T."/>
            <person name="Alioto T."/>
            <person name="Gomez Garrido J."/>
        </authorList>
    </citation>
    <scope>NUCLEOTIDE SEQUENCE [LARGE SCALE GENOMIC DNA]</scope>
</reference>
<organism evidence="1 2">
    <name type="scientific">Cinara cedri</name>
    <dbReference type="NCBI Taxonomy" id="506608"/>
    <lineage>
        <taxon>Eukaryota</taxon>
        <taxon>Metazoa</taxon>
        <taxon>Ecdysozoa</taxon>
        <taxon>Arthropoda</taxon>
        <taxon>Hexapoda</taxon>
        <taxon>Insecta</taxon>
        <taxon>Pterygota</taxon>
        <taxon>Neoptera</taxon>
        <taxon>Paraneoptera</taxon>
        <taxon>Hemiptera</taxon>
        <taxon>Sternorrhyncha</taxon>
        <taxon>Aphidomorpha</taxon>
        <taxon>Aphidoidea</taxon>
        <taxon>Aphididae</taxon>
        <taxon>Lachninae</taxon>
        <taxon>Cinara</taxon>
    </lineage>
</organism>
<dbReference type="EMBL" id="CABPRJ010001739">
    <property type="protein sequence ID" value="VVC39139.1"/>
    <property type="molecule type" value="Genomic_DNA"/>
</dbReference>
<accession>A0A5E4N5W6</accession>
<sequence>MKQNFEKLIDNYADRYQKLWLNNLSDLKHRCGKDENLQVIKDEVEKLLKEGATQLILLIKYSKGANDAMLLINKSKFKGEEKQKLIAVLKGSDEITPDKCFILPMMVYRDVMKQLFRSYCAEGMFLHDVAHFTDIFKKNAEKPESIEFRVKQYIDECQSVKLQEWMKLLKEEESLYRFTDGDHSIREFVDNVTYQIDKVLSRVFGSREATREEMKR</sequence>
<dbReference type="OrthoDB" id="10454800at2759"/>
<dbReference type="Proteomes" id="UP000325440">
    <property type="component" value="Unassembled WGS sequence"/>
</dbReference>
<evidence type="ECO:0000313" key="1">
    <source>
        <dbReference type="EMBL" id="VVC39139.1"/>
    </source>
</evidence>
<gene>
    <name evidence="1" type="ORF">CINCED_3A000043</name>
</gene>
<dbReference type="AlphaFoldDB" id="A0A5E4N5W6"/>